<proteinExistence type="predicted"/>
<name>A0A7C8NMZ9_ORBOL</name>
<evidence type="ECO:0000313" key="2">
    <source>
        <dbReference type="EMBL" id="KAF3112751.1"/>
    </source>
</evidence>
<feature type="region of interest" description="Disordered" evidence="1">
    <location>
        <begin position="184"/>
        <end position="262"/>
    </location>
</feature>
<accession>A0A7C8NMZ9</accession>
<dbReference type="EMBL" id="WIQW01000002">
    <property type="protein sequence ID" value="KAF3112751.1"/>
    <property type="molecule type" value="Genomic_DNA"/>
</dbReference>
<feature type="region of interest" description="Disordered" evidence="1">
    <location>
        <begin position="398"/>
        <end position="459"/>
    </location>
</feature>
<feature type="compositionally biased region" description="Basic residues" evidence="1">
    <location>
        <begin position="427"/>
        <end position="436"/>
    </location>
</feature>
<gene>
    <name evidence="2" type="ORF">TWF102_004147</name>
</gene>
<protein>
    <submittedName>
        <fullName evidence="2">Uncharacterized protein</fullName>
    </submittedName>
</protein>
<dbReference type="Proteomes" id="UP000475325">
    <property type="component" value="Unassembled WGS sequence"/>
</dbReference>
<sequence>MSPKRVKLLIGAFKKNMGLTNPFARRRRATSQTGSPDAEGRVRKSVFAERFDLTDLGGPDLETDNNHGHGSDDEVCQLKPIVVVVGFYVNSRILYSGLFAVNIWRIKEGELNTGDVAELPVLNTAAETATFPTSQPQPQPPSIITSEDPNIISGIFNTNTAWLRENLSDILPPEAFLPHGITQSQLKSEQDGKMGKNKTAKQAARRKHVKAAAEVSQQSSMPSTPAPETPTKPDVPKGPASGVEAKDEQSAQDPRIGTQPAKGGLIVDPKLFGLVTDIGIFTRWKRQDFLNLSRNDLLVFIHLYRRDMMPTAKHNFGQVRRIFFNEIYGEYYWISWVRDIVLAFLRSSSAAELAGEETVATLKTAAEDVDFLGKLAPEFKALCLERLAQYNARRIEASEEEGKGTGMPKENSGGIQIDVSVGSVGGKKCRKKKNKGKGKEREGDGGEEEEEEAASPASQVLEVKDIDSLVTAFAAALLRSCY</sequence>
<evidence type="ECO:0000256" key="1">
    <source>
        <dbReference type="SAM" id="MobiDB-lite"/>
    </source>
</evidence>
<feature type="compositionally biased region" description="Basic residues" evidence="1">
    <location>
        <begin position="195"/>
        <end position="210"/>
    </location>
</feature>
<organism evidence="2 3">
    <name type="scientific">Orbilia oligospora</name>
    <name type="common">Nematode-trapping fungus</name>
    <name type="synonym">Arthrobotrys oligospora</name>
    <dbReference type="NCBI Taxonomy" id="2813651"/>
    <lineage>
        <taxon>Eukaryota</taxon>
        <taxon>Fungi</taxon>
        <taxon>Dikarya</taxon>
        <taxon>Ascomycota</taxon>
        <taxon>Pezizomycotina</taxon>
        <taxon>Orbiliomycetes</taxon>
        <taxon>Orbiliales</taxon>
        <taxon>Orbiliaceae</taxon>
        <taxon>Orbilia</taxon>
    </lineage>
</organism>
<reference evidence="2 3" key="1">
    <citation type="submission" date="2019-06" db="EMBL/GenBank/DDBJ databases">
        <authorList>
            <person name="Palmer J.M."/>
        </authorList>
    </citation>
    <scope>NUCLEOTIDE SEQUENCE [LARGE SCALE GENOMIC DNA]</scope>
    <source>
        <strain evidence="2 3">TWF102</strain>
    </source>
</reference>
<evidence type="ECO:0000313" key="3">
    <source>
        <dbReference type="Proteomes" id="UP000475325"/>
    </source>
</evidence>
<comment type="caution">
    <text evidence="2">The sequence shown here is derived from an EMBL/GenBank/DDBJ whole genome shotgun (WGS) entry which is preliminary data.</text>
</comment>
<dbReference type="AlphaFoldDB" id="A0A7C8NMZ9"/>